<name>A0ABP1QQG0_9HEXA</name>
<comment type="caution">
    <text evidence="3">The sequence shown here is derived from an EMBL/GenBank/DDBJ whole genome shotgun (WGS) entry which is preliminary data.</text>
</comment>
<organism evidence="3 4">
    <name type="scientific">Orchesella dallaii</name>
    <dbReference type="NCBI Taxonomy" id="48710"/>
    <lineage>
        <taxon>Eukaryota</taxon>
        <taxon>Metazoa</taxon>
        <taxon>Ecdysozoa</taxon>
        <taxon>Arthropoda</taxon>
        <taxon>Hexapoda</taxon>
        <taxon>Collembola</taxon>
        <taxon>Entomobryomorpha</taxon>
        <taxon>Entomobryoidea</taxon>
        <taxon>Orchesellidae</taxon>
        <taxon>Orchesellinae</taxon>
        <taxon>Orchesella</taxon>
    </lineage>
</organism>
<reference evidence="3 4" key="1">
    <citation type="submission" date="2024-08" db="EMBL/GenBank/DDBJ databases">
        <authorList>
            <person name="Cucini C."/>
            <person name="Frati F."/>
        </authorList>
    </citation>
    <scope>NUCLEOTIDE SEQUENCE [LARGE SCALE GENOMIC DNA]</scope>
</reference>
<keyword evidence="2" id="KW-0732">Signal</keyword>
<feature type="chain" id="PRO_5046735266" evidence="2">
    <location>
        <begin position="30"/>
        <end position="360"/>
    </location>
</feature>
<feature type="signal peptide" evidence="2">
    <location>
        <begin position="1"/>
        <end position="29"/>
    </location>
</feature>
<sequence length="360" mass="39218">MHSLELRPSCSLTQVACLTVFSTIIFISATPSPNYNNWNQNVAPNTNGNGYNSASYRTAYPSPNGGVVYRNRPEGRRRSRNPNYSNISENVGRAYTHSHQSSNINTNGILVGEICDPGDPVYNKCTMNAKCVPGDNNLHRCNCTQSYEETSDKKCLLSWGQLCNKNDGKICNYETGLVCVENRCECDNSEIYQHPSRSCRSKVGGSCTPPSTDLGIRFSKATTGCVKNAQCKSLGPTALAFRCVCRQNYLENRFGFCVPGVGTQCSGKGDCDPNIPLVCKEGVCACRDSLHIYDPVTNTCVGLSGAQCCTDPEGNRCINVRTGCIDGAFCKDTSLNLPGRCVCHPFNVETAERLCKPNLI</sequence>
<dbReference type="Proteomes" id="UP001642540">
    <property type="component" value="Unassembled WGS sequence"/>
</dbReference>
<keyword evidence="4" id="KW-1185">Reference proteome</keyword>
<evidence type="ECO:0000256" key="1">
    <source>
        <dbReference type="SAM" id="MobiDB-lite"/>
    </source>
</evidence>
<gene>
    <name evidence="3" type="ORF">ODALV1_LOCUS13650</name>
</gene>
<feature type="region of interest" description="Disordered" evidence="1">
    <location>
        <begin position="62"/>
        <end position="88"/>
    </location>
</feature>
<evidence type="ECO:0000313" key="3">
    <source>
        <dbReference type="EMBL" id="CAL8109744.1"/>
    </source>
</evidence>
<evidence type="ECO:0000313" key="4">
    <source>
        <dbReference type="Proteomes" id="UP001642540"/>
    </source>
</evidence>
<protein>
    <submittedName>
        <fullName evidence="3">Uncharacterized protein</fullName>
    </submittedName>
</protein>
<proteinExistence type="predicted"/>
<accession>A0ABP1QQG0</accession>
<evidence type="ECO:0000256" key="2">
    <source>
        <dbReference type="SAM" id="SignalP"/>
    </source>
</evidence>
<dbReference type="EMBL" id="CAXLJM020000041">
    <property type="protein sequence ID" value="CAL8109744.1"/>
    <property type="molecule type" value="Genomic_DNA"/>
</dbReference>